<feature type="region of interest" description="Disordered" evidence="1">
    <location>
        <begin position="255"/>
        <end position="291"/>
    </location>
</feature>
<keyword evidence="4" id="KW-1185">Reference proteome</keyword>
<feature type="compositionally biased region" description="Low complexity" evidence="1">
    <location>
        <begin position="170"/>
        <end position="185"/>
    </location>
</feature>
<dbReference type="SMART" id="SM00470">
    <property type="entry name" value="ParB"/>
    <property type="match status" value="1"/>
</dbReference>
<dbReference type="OrthoDB" id="569300at2"/>
<evidence type="ECO:0000313" key="3">
    <source>
        <dbReference type="EMBL" id="PDW01414.1"/>
    </source>
</evidence>
<reference evidence="3 4" key="1">
    <citation type="submission" date="2016-05" db="EMBL/GenBank/DDBJ databases">
        <authorList>
            <person name="Lavstsen T."/>
            <person name="Jespersen J.S."/>
        </authorList>
    </citation>
    <scope>NUCLEOTIDE SEQUENCE [LARGE SCALE GENOMIC DNA]</scope>
    <source>
        <strain evidence="3 4">B7-9</strain>
    </source>
</reference>
<dbReference type="AlphaFoldDB" id="A0A2H3LCF8"/>
<name>A0A2H3LCF8_9CHLR</name>
<dbReference type="Pfam" id="PF02195">
    <property type="entry name" value="ParB_N"/>
    <property type="match status" value="1"/>
</dbReference>
<dbReference type="InterPro" id="IPR036086">
    <property type="entry name" value="ParB/Sulfiredoxin_sf"/>
</dbReference>
<evidence type="ECO:0000259" key="2">
    <source>
        <dbReference type="SMART" id="SM00470"/>
    </source>
</evidence>
<evidence type="ECO:0000313" key="4">
    <source>
        <dbReference type="Proteomes" id="UP000220922"/>
    </source>
</evidence>
<dbReference type="InterPro" id="IPR003115">
    <property type="entry name" value="ParB_N"/>
</dbReference>
<accession>A0A2H3LCF8</accession>
<comment type="caution">
    <text evidence="3">The sequence shown here is derived from an EMBL/GenBank/DDBJ whole genome shotgun (WGS) entry which is preliminary data.</text>
</comment>
<dbReference type="EMBL" id="LYXE01000003">
    <property type="protein sequence ID" value="PDW01414.1"/>
    <property type="molecule type" value="Genomic_DNA"/>
</dbReference>
<feature type="region of interest" description="Disordered" evidence="1">
    <location>
        <begin position="156"/>
        <end position="185"/>
    </location>
</feature>
<organism evidence="3 4">
    <name type="scientific">Candidatus Chloroploca asiatica</name>
    <dbReference type="NCBI Taxonomy" id="1506545"/>
    <lineage>
        <taxon>Bacteria</taxon>
        <taxon>Bacillati</taxon>
        <taxon>Chloroflexota</taxon>
        <taxon>Chloroflexia</taxon>
        <taxon>Chloroflexales</taxon>
        <taxon>Chloroflexineae</taxon>
        <taxon>Oscillochloridaceae</taxon>
        <taxon>Candidatus Chloroploca</taxon>
    </lineage>
</organism>
<dbReference type="RefSeq" id="WP_097650321.1">
    <property type="nucleotide sequence ID" value="NZ_LYXE01000003.1"/>
</dbReference>
<dbReference type="Gene3D" id="3.90.1530.10">
    <property type="entry name" value="Conserved hypothetical protein from pyrococcus furiosus pfu- 392566-001, ParB domain"/>
    <property type="match status" value="1"/>
</dbReference>
<sequence>MTTMTATMIPLRHIRLNGGTQPRAELNEEHIDRLKAAIDEGEELPPVVIYHDGADYWLADGFHRVQAHYRAMRIEIHAEVRQGTRRDAVLYSLSANRTHGLPRTRADTQRSIQTMLSDPEWSRYSDREIARTVGCSHATVGTIRAKLESTGQIDQLPARIGGDGKERTARPAAPSGPTAPTTPAPCTICGATGGNKIGRHCQDSCYHIIRAGELGETDTGRWHLDMARLGIKRVPEVERRFRMDQAITLICNRWQHGGATTEPKEPTRQAESPAPTPAPTPATSNESRESLQASIEATLAAMLEQLTDEQSRILTYLLTGDIYADDPDSLREGIWHDATERLGQAPLIELLWLGKKL</sequence>
<feature type="domain" description="ParB-like N-terminal" evidence="2">
    <location>
        <begin position="7"/>
        <end position="97"/>
    </location>
</feature>
<gene>
    <name evidence="3" type="ORF">A9Q02_20950</name>
</gene>
<proteinExistence type="predicted"/>
<dbReference type="SUPFAM" id="SSF110849">
    <property type="entry name" value="ParB/Sulfiredoxin"/>
    <property type="match status" value="1"/>
</dbReference>
<evidence type="ECO:0000256" key="1">
    <source>
        <dbReference type="SAM" id="MobiDB-lite"/>
    </source>
</evidence>
<protein>
    <recommendedName>
        <fullName evidence="2">ParB-like N-terminal domain-containing protein</fullName>
    </recommendedName>
</protein>
<dbReference type="Proteomes" id="UP000220922">
    <property type="component" value="Unassembled WGS sequence"/>
</dbReference>